<dbReference type="Pfam" id="PF17177">
    <property type="entry name" value="PPR_long"/>
    <property type="match status" value="1"/>
</dbReference>
<dbReference type="Pfam" id="PF01535">
    <property type="entry name" value="PPR"/>
    <property type="match status" value="3"/>
</dbReference>
<evidence type="ECO:0000256" key="3">
    <source>
        <dbReference type="ARBA" id="ARBA00044493"/>
    </source>
</evidence>
<dbReference type="NCBIfam" id="TIGR00756">
    <property type="entry name" value="PPR"/>
    <property type="match status" value="3"/>
</dbReference>
<feature type="region of interest" description="Disordered" evidence="6">
    <location>
        <begin position="953"/>
        <end position="972"/>
    </location>
</feature>
<evidence type="ECO:0000256" key="6">
    <source>
        <dbReference type="SAM" id="MobiDB-lite"/>
    </source>
</evidence>
<keyword evidence="2" id="KW-0677">Repeat</keyword>
<proteinExistence type="inferred from homology"/>
<evidence type="ECO:0000256" key="2">
    <source>
        <dbReference type="ARBA" id="ARBA00022737"/>
    </source>
</evidence>
<dbReference type="SUPFAM" id="SSF81901">
    <property type="entry name" value="HCP-like"/>
    <property type="match status" value="1"/>
</dbReference>
<feature type="repeat" description="PPR" evidence="5">
    <location>
        <begin position="146"/>
        <end position="180"/>
    </location>
</feature>
<feature type="compositionally biased region" description="Basic and acidic residues" evidence="6">
    <location>
        <begin position="957"/>
        <end position="972"/>
    </location>
</feature>
<feature type="repeat" description="PPR" evidence="5">
    <location>
        <begin position="491"/>
        <end position="525"/>
    </location>
</feature>
<dbReference type="EMBL" id="JADGJQ010000061">
    <property type="protein sequence ID" value="KAJ3174707.1"/>
    <property type="molecule type" value="Genomic_DNA"/>
</dbReference>
<dbReference type="InterPro" id="IPR033443">
    <property type="entry name" value="PROP1-like_PPR_dom"/>
</dbReference>
<evidence type="ECO:0000313" key="9">
    <source>
        <dbReference type="Proteomes" id="UP001212152"/>
    </source>
</evidence>
<feature type="repeat" description="PPR" evidence="5">
    <location>
        <begin position="232"/>
        <end position="266"/>
    </location>
</feature>
<comment type="subunit">
    <text evidence="4">Binds to mitochondrial small subunit 15S rRNA.</text>
</comment>
<name>A0AAD5XK30_9FUNG</name>
<reference evidence="8" key="1">
    <citation type="submission" date="2020-05" db="EMBL/GenBank/DDBJ databases">
        <title>Phylogenomic resolution of chytrid fungi.</title>
        <authorList>
            <person name="Stajich J.E."/>
            <person name="Amses K."/>
            <person name="Simmons R."/>
            <person name="Seto K."/>
            <person name="Myers J."/>
            <person name="Bonds A."/>
            <person name="Quandt C.A."/>
            <person name="Barry K."/>
            <person name="Liu P."/>
            <person name="Grigoriev I."/>
            <person name="Longcore J.E."/>
            <person name="James T.Y."/>
        </authorList>
    </citation>
    <scope>NUCLEOTIDE SEQUENCE</scope>
    <source>
        <strain evidence="8">JEL0379</strain>
    </source>
</reference>
<dbReference type="PANTHER" id="PTHR47447">
    <property type="entry name" value="OS03G0856100 PROTEIN"/>
    <property type="match status" value="1"/>
</dbReference>
<comment type="function">
    <text evidence="3">Regulates mitochondrial small subunit maturation by controlling 15S rRNA 5'-end processing. Localizes to the 5' precursor of the 15S rRNA in a position that is subsequently occupied by mS47 in the mature yeast mtSSU. Uses structure and sequence-specific RNA recognition, binding to a single-stranded region of the precursor and specifically recognizing bases -6 to -1. The exchange of Ccm1 for mS47 is coupled to the irreversible removal of precursor rRNA that is accompanied by conformational changes of the mitoribosomal proteins uS5m and mS26. These conformational changes signal completion of 5'-end rRNA processing through protection of the mature 5'-end of the 15S rRNA and stabilization of mS47. The removal of the 5' precursor together with the dissociation of Ccm1 may be catalyzed by the 5'-3' exoribonuclease Pet127. Involved in the specific removal of group I introns in mitochondrial encoded transcripts.</text>
</comment>
<keyword evidence="9" id="KW-1185">Reference proteome</keyword>
<evidence type="ECO:0000256" key="5">
    <source>
        <dbReference type="PROSITE-ProRule" id="PRU00708"/>
    </source>
</evidence>
<dbReference type="InterPro" id="IPR002885">
    <property type="entry name" value="PPR_rpt"/>
</dbReference>
<dbReference type="InterPro" id="IPR011990">
    <property type="entry name" value="TPR-like_helical_dom_sf"/>
</dbReference>
<organism evidence="8 9">
    <name type="scientific">Geranomyces variabilis</name>
    <dbReference type="NCBI Taxonomy" id="109894"/>
    <lineage>
        <taxon>Eukaryota</taxon>
        <taxon>Fungi</taxon>
        <taxon>Fungi incertae sedis</taxon>
        <taxon>Chytridiomycota</taxon>
        <taxon>Chytridiomycota incertae sedis</taxon>
        <taxon>Chytridiomycetes</taxon>
        <taxon>Spizellomycetales</taxon>
        <taxon>Powellomycetaceae</taxon>
        <taxon>Geranomyces</taxon>
    </lineage>
</organism>
<protein>
    <recommendedName>
        <fullName evidence="7">PROP1-like PPR domain-containing protein</fullName>
    </recommendedName>
</protein>
<evidence type="ECO:0000256" key="1">
    <source>
        <dbReference type="ARBA" id="ARBA00006192"/>
    </source>
</evidence>
<feature type="repeat" description="PPR" evidence="5">
    <location>
        <begin position="337"/>
        <end position="371"/>
    </location>
</feature>
<comment type="similarity">
    <text evidence="1">Belongs to the CCM1 family.</text>
</comment>
<feature type="repeat" description="PPR" evidence="5">
    <location>
        <begin position="421"/>
        <end position="455"/>
    </location>
</feature>
<dbReference type="PANTHER" id="PTHR47447:SF17">
    <property type="entry name" value="OS12G0638900 PROTEIN"/>
    <property type="match status" value="1"/>
</dbReference>
<dbReference type="Gene3D" id="1.25.40.10">
    <property type="entry name" value="Tetratricopeptide repeat domain"/>
    <property type="match status" value="3"/>
</dbReference>
<evidence type="ECO:0000313" key="8">
    <source>
        <dbReference type="EMBL" id="KAJ3174707.1"/>
    </source>
</evidence>
<dbReference type="AlphaFoldDB" id="A0AAD5XK30"/>
<accession>A0AAD5XK30</accession>
<feature type="repeat" description="PPR" evidence="5">
    <location>
        <begin position="302"/>
        <end position="336"/>
    </location>
</feature>
<feature type="domain" description="PROP1-like PPR" evidence="7">
    <location>
        <begin position="352"/>
        <end position="533"/>
    </location>
</feature>
<gene>
    <name evidence="8" type="ORF">HDU87_006956</name>
</gene>
<sequence>MASGSLCALKQPNERENLVKRTNRYLKRFLSDVETTSLLRFESLNTVDWPQQARRLWHKYQAVKQRGLPLDATHAMHLRALIAVLLRGKLGHAPVAAVMRDMKAINVRLGAQDWGRLITAFGRAGELDLAVQTLNQLQEVGDPKPDTSCYNGVIEAYAERGDCKMVFRVLRSMHVRGVCRTYLTAILLVDAHLNADDAKGAKKYWQRVVQRYGVSRGAAEKYTPHKIPKHRMLQTYHELIDRACKRGEMREAMRFYNGLVVRGTTPVLSTFALLLAGFVQQRDQRGAQMLLERMRFMRVKPDVRIYSTLIDLHGKLGRLDEATRFLRLAVADGIEPDVALLNILINAYGIAGDLDGARNCYDMIIARGLSPDRWTFATLVHAHMRGGDATGAHRWLELAEERLDRSVSRTPEQLDEDRHADAIILAALIEGNCRMGDLQRASALMAEMREKGLPPLAEAFTSLISANLRIKDIEGAARWFDEMKAADVDPDSQVYGMMIAAYTRIGKHTKAAALMASMTETNVAPSGRTAGILIVARIRAGEIDAAMAEYERLVDLGCEVPLKTLPPLIFAFANHRTAMAKSTVDPSVDSSHRSLMALFRTYLDAKAREGVTPDSEAYDALVAYLLSKGLLDQAKSVAGHVLADACAEPQIPLLRIARRILDNHGWTALREWNAEIKAWLVATKRKQYARRRVNADEDEPSPDNEVAMQWLWKDGLLAETDIRVEKHTELIDTQAKVIEKTILQSEVFSYGEHVAGKVALGAGSKHYDEVVAAFADDLADGEKPRDEVAVSAYWDAVLALRRLAWPGSPKPVQQPTDTVIAEKFKLALSRVPPHTRSFQKPGPRLSASDNHERAIPSFLLAAPAPFDRRTRAMNESVAALLSALREADRTLPARLAARRDHPDPHFGPPDRDEDFVAFCAGLLRYCESRHFWRMRKTVWDELRARGWELGEAGKGFGPHDRAHETTKPPKEA</sequence>
<dbReference type="Pfam" id="PF12854">
    <property type="entry name" value="PPR_1"/>
    <property type="match status" value="1"/>
</dbReference>
<comment type="caution">
    <text evidence="8">The sequence shown here is derived from an EMBL/GenBank/DDBJ whole genome shotgun (WGS) entry which is preliminary data.</text>
</comment>
<dbReference type="Proteomes" id="UP001212152">
    <property type="component" value="Unassembled WGS sequence"/>
</dbReference>
<evidence type="ECO:0000256" key="4">
    <source>
        <dbReference type="ARBA" id="ARBA00044511"/>
    </source>
</evidence>
<evidence type="ECO:0000259" key="7">
    <source>
        <dbReference type="Pfam" id="PF17177"/>
    </source>
</evidence>
<dbReference type="PROSITE" id="PS51375">
    <property type="entry name" value="PPR"/>
    <property type="match status" value="6"/>
</dbReference>